<dbReference type="WBParaSite" id="Gr19_v10_g574.t1">
    <property type="protein sequence ID" value="Gr19_v10_g574.t1"/>
    <property type="gene ID" value="Gr19_v10_g574"/>
</dbReference>
<reference evidence="3" key="1">
    <citation type="submission" date="2022-11" db="UniProtKB">
        <authorList>
            <consortium name="WormBaseParasite"/>
        </authorList>
    </citation>
    <scope>IDENTIFICATION</scope>
</reference>
<protein>
    <submittedName>
        <fullName evidence="3">Uncharacterized protein</fullName>
    </submittedName>
</protein>
<feature type="compositionally biased region" description="Basic and acidic residues" evidence="1">
    <location>
        <begin position="198"/>
        <end position="207"/>
    </location>
</feature>
<organism evidence="2 3">
    <name type="scientific">Globodera rostochiensis</name>
    <name type="common">Golden nematode worm</name>
    <name type="synonym">Heterodera rostochiensis</name>
    <dbReference type="NCBI Taxonomy" id="31243"/>
    <lineage>
        <taxon>Eukaryota</taxon>
        <taxon>Metazoa</taxon>
        <taxon>Ecdysozoa</taxon>
        <taxon>Nematoda</taxon>
        <taxon>Chromadorea</taxon>
        <taxon>Rhabditida</taxon>
        <taxon>Tylenchina</taxon>
        <taxon>Tylenchomorpha</taxon>
        <taxon>Tylenchoidea</taxon>
        <taxon>Heteroderidae</taxon>
        <taxon>Heteroderinae</taxon>
        <taxon>Globodera</taxon>
    </lineage>
</organism>
<dbReference type="PANTHER" id="PTHR21523">
    <property type="match status" value="1"/>
</dbReference>
<dbReference type="Pfam" id="PF04870">
    <property type="entry name" value="Moulting_cycle"/>
    <property type="match status" value="1"/>
</dbReference>
<evidence type="ECO:0000313" key="2">
    <source>
        <dbReference type="Proteomes" id="UP000887572"/>
    </source>
</evidence>
<evidence type="ECO:0000313" key="3">
    <source>
        <dbReference type="WBParaSite" id="Gr19_v10_g574.t1"/>
    </source>
</evidence>
<accession>A0A914HY62</accession>
<feature type="region of interest" description="Disordered" evidence="1">
    <location>
        <begin position="195"/>
        <end position="214"/>
    </location>
</feature>
<dbReference type="AlphaFoldDB" id="A0A914HY62"/>
<keyword evidence="2" id="KW-1185">Reference proteome</keyword>
<dbReference type="PANTHER" id="PTHR21523:SF38">
    <property type="entry name" value="MLT-TEN (MLT-10) RELATED"/>
    <property type="match status" value="1"/>
</dbReference>
<proteinExistence type="predicted"/>
<dbReference type="Proteomes" id="UP000887572">
    <property type="component" value="Unplaced"/>
</dbReference>
<dbReference type="InterPro" id="IPR006954">
    <property type="entry name" value="Mlt-10-like"/>
</dbReference>
<evidence type="ECO:0000256" key="1">
    <source>
        <dbReference type="SAM" id="MobiDB-lite"/>
    </source>
</evidence>
<name>A0A914HY62_GLORO</name>
<sequence length="727" mass="81054">MRQPTTISLFRVLPSMLQMIVHLLPQPIQIRCHVSAVLHSQQQQQQKVNVGEMVINPDKLDIVLHSAALFALLKAKANSLLRLPNFPNAEAVLYSRCALDAAALPQLAKCVVPLLRARDQMEELGGTKRGDQAVAEEGKMQIESIGGSEMDWMGWPHRLGKWLLDKIAAGDGPRGKANGVKDDWKYVLDLRKRRKKTQRSDRQNIREHAKKNSFARKGEELEAKSLEGLKRIIWMRRTAAGKEWRGRTRRGAEASGRLMKNIAKLRRIQKFFKLVEHCNQYMDGMGEANSDFLSQLPSPTAGNVRSVHFRTHLSPLDVLADELQRILHNYTFHSLPILSPRILPLLPEAKSGDDGPNLLSPTMFSFHNEGIFSLPSLFGLISTSEADLVELLDLFLELAGASRALDKIEAQIEPRRSVVERELYPTVRETLSDVQKRHLDESGYTFLENTQFRKLYGRTAKDLSILDESLLEENIFKIARIEDNEDAGRRVAKRELPGDQSAKPPDLLFQVRSKSLSQDSELSKLHPFLFTNKLRQGPVAVNGAVLAPRAFFAALSSPNFMTINLLSPMAFTSSVLSPRAMATSILSPTAFTANVLNPNALWSEVLSPKFFHTNVLSPRALAALVLSPRTMLGEVLSPKLIEARVLNPGTFYIGVLGPNILQPRVLSPNNFGITVLNPNILSPTILSKGNFTVQILSPSIMSDDVTPEQLFRGQWQKETNASRPSGG</sequence>